<dbReference type="SUPFAM" id="SSF53850">
    <property type="entry name" value="Periplasmic binding protein-like II"/>
    <property type="match status" value="1"/>
</dbReference>
<comment type="subcellular location">
    <subcellularLocation>
        <location evidence="1">Cell envelope</location>
    </subcellularLocation>
</comment>
<feature type="transmembrane region" description="Helical" evidence="6">
    <location>
        <begin position="91"/>
        <end position="112"/>
    </location>
</feature>
<dbReference type="Gene3D" id="3.10.105.10">
    <property type="entry name" value="Dipeptide-binding Protein, Domain 3"/>
    <property type="match status" value="1"/>
</dbReference>
<dbReference type="Gene3D" id="3.40.190.10">
    <property type="entry name" value="Periplasmic binding protein-like II"/>
    <property type="match status" value="1"/>
</dbReference>
<evidence type="ECO:0000256" key="2">
    <source>
        <dbReference type="ARBA" id="ARBA00005695"/>
    </source>
</evidence>
<keyword evidence="4" id="KW-0732">Signal</keyword>
<comment type="similarity">
    <text evidence="2">Belongs to the bacterial solute-binding protein 5 family.</text>
</comment>
<evidence type="ECO:0000256" key="4">
    <source>
        <dbReference type="ARBA" id="ARBA00022729"/>
    </source>
</evidence>
<protein>
    <submittedName>
        <fullName evidence="8">ABC transporter substrate-binding protein</fullName>
    </submittedName>
</protein>
<evidence type="ECO:0000259" key="7">
    <source>
        <dbReference type="Pfam" id="PF00496"/>
    </source>
</evidence>
<keyword evidence="6" id="KW-0472">Membrane</keyword>
<name>A0A6B0Z1Y0_9CHLR</name>
<dbReference type="GO" id="GO:0030313">
    <property type="term" value="C:cell envelope"/>
    <property type="evidence" value="ECO:0007669"/>
    <property type="project" value="UniProtKB-SubCell"/>
</dbReference>
<accession>A0A6B0Z1Y0</accession>
<keyword evidence="6" id="KW-0812">Transmembrane</keyword>
<gene>
    <name evidence="8" type="ORF">F4Y42_19650</name>
</gene>
<proteinExistence type="inferred from homology"/>
<dbReference type="PANTHER" id="PTHR30290">
    <property type="entry name" value="PERIPLASMIC BINDING COMPONENT OF ABC TRANSPORTER"/>
    <property type="match status" value="1"/>
</dbReference>
<comment type="caution">
    <text evidence="8">The sequence shown here is derived from an EMBL/GenBank/DDBJ whole genome shotgun (WGS) entry which is preliminary data.</text>
</comment>
<dbReference type="GO" id="GO:0042597">
    <property type="term" value="C:periplasmic space"/>
    <property type="evidence" value="ECO:0007669"/>
    <property type="project" value="UniProtKB-ARBA"/>
</dbReference>
<dbReference type="CDD" id="cd08512">
    <property type="entry name" value="PBP2_NikA_DppA_OppA_like_7"/>
    <property type="match status" value="1"/>
</dbReference>
<evidence type="ECO:0000256" key="3">
    <source>
        <dbReference type="ARBA" id="ARBA00022448"/>
    </source>
</evidence>
<dbReference type="Gene3D" id="3.90.76.10">
    <property type="entry name" value="Dipeptide-binding Protein, Domain 1"/>
    <property type="match status" value="1"/>
</dbReference>
<organism evidence="8">
    <name type="scientific">Caldilineaceae bacterium SB0664_bin_27</name>
    <dbReference type="NCBI Taxonomy" id="2605260"/>
    <lineage>
        <taxon>Bacteria</taxon>
        <taxon>Bacillati</taxon>
        <taxon>Chloroflexota</taxon>
        <taxon>Caldilineae</taxon>
        <taxon>Caldilineales</taxon>
        <taxon>Caldilineaceae</taxon>
    </lineage>
</organism>
<dbReference type="AlphaFoldDB" id="A0A6B0Z1Y0"/>
<evidence type="ECO:0000256" key="1">
    <source>
        <dbReference type="ARBA" id="ARBA00004196"/>
    </source>
</evidence>
<reference evidence="8" key="1">
    <citation type="submission" date="2019-09" db="EMBL/GenBank/DDBJ databases">
        <title>Characterisation of the sponge microbiome using genome-centric metagenomics.</title>
        <authorList>
            <person name="Engelberts J.P."/>
            <person name="Robbins S.J."/>
            <person name="De Goeij J.M."/>
            <person name="Aranda M."/>
            <person name="Bell S.C."/>
            <person name="Webster N.S."/>
        </authorList>
    </citation>
    <scope>NUCLEOTIDE SEQUENCE</scope>
    <source>
        <strain evidence="8">SB0664_bin_27</strain>
    </source>
</reference>
<dbReference type="GO" id="GO:1904680">
    <property type="term" value="F:peptide transmembrane transporter activity"/>
    <property type="evidence" value="ECO:0007669"/>
    <property type="project" value="TreeGrafter"/>
</dbReference>
<dbReference type="Pfam" id="PF00496">
    <property type="entry name" value="SBP_bac_5"/>
    <property type="match status" value="1"/>
</dbReference>
<evidence type="ECO:0000313" key="8">
    <source>
        <dbReference type="EMBL" id="MXY95658.1"/>
    </source>
</evidence>
<dbReference type="EMBL" id="VXRG01000167">
    <property type="protein sequence ID" value="MXY95658.1"/>
    <property type="molecule type" value="Genomic_DNA"/>
</dbReference>
<feature type="region of interest" description="Disordered" evidence="5">
    <location>
        <begin position="112"/>
        <end position="138"/>
    </location>
</feature>
<evidence type="ECO:0000256" key="6">
    <source>
        <dbReference type="SAM" id="Phobius"/>
    </source>
</evidence>
<dbReference type="GO" id="GO:0043190">
    <property type="term" value="C:ATP-binding cassette (ABC) transporter complex"/>
    <property type="evidence" value="ECO:0007669"/>
    <property type="project" value="InterPro"/>
</dbReference>
<keyword evidence="3" id="KW-0813">Transport</keyword>
<dbReference type="GO" id="GO:0015833">
    <property type="term" value="P:peptide transport"/>
    <property type="evidence" value="ECO:0007669"/>
    <property type="project" value="TreeGrafter"/>
</dbReference>
<dbReference type="InterPro" id="IPR000914">
    <property type="entry name" value="SBP_5_dom"/>
</dbReference>
<keyword evidence="6" id="KW-1133">Transmembrane helix</keyword>
<sequence>MRTSVLAEATRPPCHSLPRHMIEHGGETRPVWSGGNDLALYERQPKQRPDPAVRTSPKIRQTIRIASWRILKHSCRKEFADMLSKTMSHRVLMMTVVSLLVVALLAACAPAVGPEDSADTGEAVADTSGMTGREAALASASEEDRTLIVAVSQDLSTLDWDVSGAFPRMTETQVNVLGSWAQPAIIEHEDGSLTGDALNFEPMLAESMVISMDGTQWTFKLPQGMKHYPSGNEITANDYLYYKDRRGNMRVPPSLDRLVRLATKEEPLKGFEVIDDYTFRFNASDWTPILRPFMSCCQFGYLIDSQAYMDAGEAEGDKWGQEYAKTNMPSSGPYYIHERIPNESMEFRTSPNWQGKEPFFNRIIFTVVPESADRVLLLKAGEVDMAQDLSAKEINDLRSDANVSTKQVRIGDMIVMPINHNTEPFNDKRVRQAVSYLIPYDDIINNVWYGSAERSFGPVPAMVHGYDHSYWPYDIPKEEAIAKAKELLAEAGYADDLEFDLNIDLGTPEQASMAKIIQSALSEAGITVNINPMPRAAYQEGKNQGTHTSALDTLFPWTAEPGYFMDILLGCASYGNRYSGVCLEEADELIREAGTTVDEDARFELYSAAQRLHIDNASWIWIGARYFTLAIGADIEGYVAFPDTRTRYWHLYRDSQ</sequence>
<evidence type="ECO:0000256" key="5">
    <source>
        <dbReference type="SAM" id="MobiDB-lite"/>
    </source>
</evidence>
<feature type="domain" description="Solute-binding protein family 5" evidence="7">
    <location>
        <begin position="200"/>
        <end position="575"/>
    </location>
</feature>
<dbReference type="PANTHER" id="PTHR30290:SF10">
    <property type="entry name" value="PERIPLASMIC OLIGOPEPTIDE-BINDING PROTEIN-RELATED"/>
    <property type="match status" value="1"/>
</dbReference>
<dbReference type="InterPro" id="IPR039424">
    <property type="entry name" value="SBP_5"/>
</dbReference>